<reference evidence="2" key="2">
    <citation type="submission" date="2020-09" db="EMBL/GenBank/DDBJ databases">
        <authorList>
            <person name="Sun Q."/>
            <person name="Ohkuma M."/>
        </authorList>
    </citation>
    <scope>NUCLEOTIDE SEQUENCE</scope>
    <source>
        <strain evidence="2">JCM 4646</strain>
    </source>
</reference>
<feature type="region of interest" description="Disordered" evidence="1">
    <location>
        <begin position="64"/>
        <end position="91"/>
    </location>
</feature>
<evidence type="ECO:0000313" key="2">
    <source>
        <dbReference type="EMBL" id="GHH80335.1"/>
    </source>
</evidence>
<dbReference type="EMBL" id="BNBO01000046">
    <property type="protein sequence ID" value="GHH80335.1"/>
    <property type="molecule type" value="Genomic_DNA"/>
</dbReference>
<protein>
    <submittedName>
        <fullName evidence="2">Uncharacterized protein</fullName>
    </submittedName>
</protein>
<comment type="caution">
    <text evidence="2">The sequence shown here is derived from an EMBL/GenBank/DDBJ whole genome shotgun (WGS) entry which is preliminary data.</text>
</comment>
<evidence type="ECO:0000256" key="1">
    <source>
        <dbReference type="SAM" id="MobiDB-lite"/>
    </source>
</evidence>
<reference evidence="2" key="1">
    <citation type="journal article" date="2014" name="Int. J. Syst. Evol. Microbiol.">
        <title>Complete genome sequence of Corynebacterium casei LMG S-19264T (=DSM 44701T), isolated from a smear-ripened cheese.</title>
        <authorList>
            <consortium name="US DOE Joint Genome Institute (JGI-PGF)"/>
            <person name="Walter F."/>
            <person name="Albersmeier A."/>
            <person name="Kalinowski J."/>
            <person name="Ruckert C."/>
        </authorList>
    </citation>
    <scope>NUCLEOTIDE SEQUENCE</scope>
    <source>
        <strain evidence="2">JCM 4646</strain>
    </source>
</reference>
<gene>
    <name evidence="2" type="ORF">GCM10018781_60330</name>
</gene>
<accession>A0A919L0H7</accession>
<organism evidence="2 3">
    <name type="scientific">Kitasatospora indigofera</name>
    <dbReference type="NCBI Taxonomy" id="67307"/>
    <lineage>
        <taxon>Bacteria</taxon>
        <taxon>Bacillati</taxon>
        <taxon>Actinomycetota</taxon>
        <taxon>Actinomycetes</taxon>
        <taxon>Kitasatosporales</taxon>
        <taxon>Streptomycetaceae</taxon>
        <taxon>Kitasatospora</taxon>
    </lineage>
</organism>
<proteinExistence type="predicted"/>
<dbReference type="AlphaFoldDB" id="A0A919L0H7"/>
<dbReference type="Proteomes" id="UP000617734">
    <property type="component" value="Unassembled WGS sequence"/>
</dbReference>
<feature type="region of interest" description="Disordered" evidence="1">
    <location>
        <begin position="1"/>
        <end position="25"/>
    </location>
</feature>
<name>A0A919L0H7_9ACTN</name>
<evidence type="ECO:0000313" key="3">
    <source>
        <dbReference type="Proteomes" id="UP000617734"/>
    </source>
</evidence>
<keyword evidence="3" id="KW-1185">Reference proteome</keyword>
<sequence length="91" mass="9677">MLGDYVTADNDPIKPRNIKTGPKSSVKGYYAADLTDAWLRYCPPRSQESATAATSATAQVRTLFPVADSPPVADTNPLPTPETSPAEAALR</sequence>